<gene>
    <name evidence="2" type="ordered locus">Afer_0244</name>
</gene>
<sequence length="189" mass="20395">MVAPVTFLLVDGENIDGVLGQILGHRPEPNERPRWDRVAGAAASWGSAPLKSYFFINATSGLIPGPFIQAIRSHGYTPVLLSGPGKVVDDAIVATLGEIGRRHGSVVLASHDADFAPALEQLLDHGHRVALACFTEYVAGQLLNRHDLELLDLERDMHAFLDDVVLPRVRIIPIDEFDPRALLGSAGLA</sequence>
<evidence type="ECO:0000313" key="2">
    <source>
        <dbReference type="EMBL" id="ACU53213.1"/>
    </source>
</evidence>
<feature type="domain" description="NYN" evidence="1">
    <location>
        <begin position="8"/>
        <end position="147"/>
    </location>
</feature>
<evidence type="ECO:0000313" key="3">
    <source>
        <dbReference type="Proteomes" id="UP000000771"/>
    </source>
</evidence>
<organism evidence="2 3">
    <name type="scientific">Acidimicrobium ferrooxidans (strain DSM 10331 / JCM 15462 / NBRC 103882 / ICP)</name>
    <dbReference type="NCBI Taxonomy" id="525909"/>
    <lineage>
        <taxon>Bacteria</taxon>
        <taxon>Bacillati</taxon>
        <taxon>Actinomycetota</taxon>
        <taxon>Acidimicrobiia</taxon>
        <taxon>Acidimicrobiales</taxon>
        <taxon>Acidimicrobiaceae</taxon>
        <taxon>Acidimicrobium</taxon>
    </lineage>
</organism>
<dbReference type="KEGG" id="afo:Afer_0244"/>
<dbReference type="Proteomes" id="UP000000771">
    <property type="component" value="Chromosome"/>
</dbReference>
<keyword evidence="3" id="KW-1185">Reference proteome</keyword>
<dbReference type="GO" id="GO:0004540">
    <property type="term" value="F:RNA nuclease activity"/>
    <property type="evidence" value="ECO:0007669"/>
    <property type="project" value="InterPro"/>
</dbReference>
<dbReference type="InterPro" id="IPR021139">
    <property type="entry name" value="NYN"/>
</dbReference>
<dbReference type="Pfam" id="PF01936">
    <property type="entry name" value="NYN"/>
    <property type="match status" value="1"/>
</dbReference>
<accession>C7M2G9</accession>
<dbReference type="AlphaFoldDB" id="C7M2G9"/>
<dbReference type="HOGENOM" id="CLU_104057_0_0_11"/>
<name>C7M2G9_ACIFD</name>
<reference evidence="2 3" key="1">
    <citation type="journal article" date="2009" name="Stand. Genomic Sci.">
        <title>Complete genome sequence of Acidimicrobium ferrooxidans type strain (ICP).</title>
        <authorList>
            <person name="Clum A."/>
            <person name="Nolan M."/>
            <person name="Lang E."/>
            <person name="Glavina Del Rio T."/>
            <person name="Tice H."/>
            <person name="Copeland A."/>
            <person name="Cheng J.F."/>
            <person name="Lucas S."/>
            <person name="Chen F."/>
            <person name="Bruce D."/>
            <person name="Goodwin L."/>
            <person name="Pitluck S."/>
            <person name="Ivanova N."/>
            <person name="Mavrommatis K."/>
            <person name="Mikhailova N."/>
            <person name="Pati A."/>
            <person name="Chen A."/>
            <person name="Palaniappan K."/>
            <person name="Goker M."/>
            <person name="Spring S."/>
            <person name="Land M."/>
            <person name="Hauser L."/>
            <person name="Chang Y.J."/>
            <person name="Jeffries C.C."/>
            <person name="Chain P."/>
            <person name="Bristow J."/>
            <person name="Eisen J.A."/>
            <person name="Markowitz V."/>
            <person name="Hugenholtz P."/>
            <person name="Kyrpides N.C."/>
            <person name="Klenk H.P."/>
            <person name="Lapidus A."/>
        </authorList>
    </citation>
    <scope>NUCLEOTIDE SEQUENCE [LARGE SCALE GENOMIC DNA]</scope>
    <source>
        <strain evidence="3">DSM 10331 / JCM 15462 / NBRC 103882 / ICP</strain>
    </source>
</reference>
<dbReference type="RefSeq" id="WP_015797718.1">
    <property type="nucleotide sequence ID" value="NC_013124.1"/>
</dbReference>
<dbReference type="EMBL" id="CP001631">
    <property type="protein sequence ID" value="ACU53213.1"/>
    <property type="molecule type" value="Genomic_DNA"/>
</dbReference>
<dbReference type="STRING" id="525909.Afer_0244"/>
<dbReference type="eggNOG" id="COG1432">
    <property type="taxonomic scope" value="Bacteria"/>
</dbReference>
<protein>
    <recommendedName>
        <fullName evidence="1">NYN domain-containing protein</fullName>
    </recommendedName>
</protein>
<evidence type="ECO:0000259" key="1">
    <source>
        <dbReference type="Pfam" id="PF01936"/>
    </source>
</evidence>
<dbReference type="Gene3D" id="3.40.50.1010">
    <property type="entry name" value="5'-nuclease"/>
    <property type="match status" value="1"/>
</dbReference>
<proteinExistence type="predicted"/>